<comment type="caution">
    <text evidence="3">The sequence shown here is derived from an EMBL/GenBank/DDBJ whole genome shotgun (WGS) entry which is preliminary data.</text>
</comment>
<dbReference type="RefSeq" id="WP_012520505.1">
    <property type="nucleotide sequence ID" value="NZ_JBHTLQ010000020.1"/>
</dbReference>
<organism evidence="3 4">
    <name type="scientific">Phenylobacterium conjunctum</name>
    <dbReference type="NCBI Taxonomy" id="1298959"/>
    <lineage>
        <taxon>Bacteria</taxon>
        <taxon>Pseudomonadati</taxon>
        <taxon>Pseudomonadota</taxon>
        <taxon>Alphaproteobacteria</taxon>
        <taxon>Caulobacterales</taxon>
        <taxon>Caulobacteraceae</taxon>
        <taxon>Phenylobacterium</taxon>
    </lineage>
</organism>
<feature type="chain" id="PRO_5047501959" evidence="2">
    <location>
        <begin position="22"/>
        <end position="114"/>
    </location>
</feature>
<evidence type="ECO:0000256" key="2">
    <source>
        <dbReference type="SAM" id="SignalP"/>
    </source>
</evidence>
<gene>
    <name evidence="3" type="ORF">ACFQ27_10660</name>
</gene>
<feature type="signal peptide" evidence="2">
    <location>
        <begin position="1"/>
        <end position="21"/>
    </location>
</feature>
<name>A0ABW3T2Q1_9CAUL</name>
<sequence length="114" mass="12847">MKYLIAAAAALSVLGASAAMAQPYGYGGQQGYYDQQPYYGPQQPYRGQAYDDRGYGAPYGYAQPYTSRGYAYGGPAYNGGHYGARAHNYSYRNDRHVRRDRHHVAPRGRYDRHH</sequence>
<evidence type="ECO:0000313" key="4">
    <source>
        <dbReference type="Proteomes" id="UP001597216"/>
    </source>
</evidence>
<evidence type="ECO:0000256" key="1">
    <source>
        <dbReference type="SAM" id="MobiDB-lite"/>
    </source>
</evidence>
<evidence type="ECO:0000313" key="3">
    <source>
        <dbReference type="EMBL" id="MFD1191042.1"/>
    </source>
</evidence>
<accession>A0ABW3T2Q1</accession>
<feature type="region of interest" description="Disordered" evidence="1">
    <location>
        <begin position="91"/>
        <end position="114"/>
    </location>
</feature>
<feature type="compositionally biased region" description="Basic residues" evidence="1">
    <location>
        <begin position="95"/>
        <end position="114"/>
    </location>
</feature>
<dbReference type="EMBL" id="JBHTLQ010000020">
    <property type="protein sequence ID" value="MFD1191042.1"/>
    <property type="molecule type" value="Genomic_DNA"/>
</dbReference>
<keyword evidence="4" id="KW-1185">Reference proteome</keyword>
<reference evidence="4" key="1">
    <citation type="journal article" date="2019" name="Int. J. Syst. Evol. Microbiol.">
        <title>The Global Catalogue of Microorganisms (GCM) 10K type strain sequencing project: providing services to taxonomists for standard genome sequencing and annotation.</title>
        <authorList>
            <consortium name="The Broad Institute Genomics Platform"/>
            <consortium name="The Broad Institute Genome Sequencing Center for Infectious Disease"/>
            <person name="Wu L."/>
            <person name="Ma J."/>
        </authorList>
    </citation>
    <scope>NUCLEOTIDE SEQUENCE [LARGE SCALE GENOMIC DNA]</scope>
    <source>
        <strain evidence="4">CCUG 55074</strain>
    </source>
</reference>
<protein>
    <submittedName>
        <fullName evidence="3">Uncharacterized protein</fullName>
    </submittedName>
</protein>
<dbReference type="Proteomes" id="UP001597216">
    <property type="component" value="Unassembled WGS sequence"/>
</dbReference>
<proteinExistence type="predicted"/>
<keyword evidence="2" id="KW-0732">Signal</keyword>